<accession>A0A7S1UP72</accession>
<dbReference type="AlphaFoldDB" id="A0A7S1UP72"/>
<dbReference type="EMBL" id="HBGK01005204">
    <property type="protein sequence ID" value="CAD9273890.1"/>
    <property type="molecule type" value="Transcribed_RNA"/>
</dbReference>
<evidence type="ECO:0008006" key="4">
    <source>
        <dbReference type="Google" id="ProtNLM"/>
    </source>
</evidence>
<evidence type="ECO:0000313" key="3">
    <source>
        <dbReference type="EMBL" id="CAD9273890.1"/>
    </source>
</evidence>
<gene>
    <name evidence="3" type="ORF">GOCE00092_LOCUS2798</name>
</gene>
<feature type="signal peptide" evidence="2">
    <location>
        <begin position="1"/>
        <end position="20"/>
    </location>
</feature>
<evidence type="ECO:0000256" key="1">
    <source>
        <dbReference type="SAM" id="MobiDB-lite"/>
    </source>
</evidence>
<keyword evidence="2" id="KW-0732">Signal</keyword>
<name>A0A7S1UP72_9STRA</name>
<protein>
    <recommendedName>
        <fullName evidence="4">STI1 domain-containing protein</fullName>
    </recommendedName>
</protein>
<feature type="region of interest" description="Disordered" evidence="1">
    <location>
        <begin position="178"/>
        <end position="197"/>
    </location>
</feature>
<feature type="chain" id="PRO_5031445380" description="STI1 domain-containing protein" evidence="2">
    <location>
        <begin position="21"/>
        <end position="197"/>
    </location>
</feature>
<feature type="compositionally biased region" description="Basic and acidic residues" evidence="1">
    <location>
        <begin position="178"/>
        <end position="191"/>
    </location>
</feature>
<proteinExistence type="predicted"/>
<reference evidence="3" key="1">
    <citation type="submission" date="2021-01" db="EMBL/GenBank/DDBJ databases">
        <authorList>
            <person name="Corre E."/>
            <person name="Pelletier E."/>
            <person name="Niang G."/>
            <person name="Scheremetjew M."/>
            <person name="Finn R."/>
            <person name="Kale V."/>
            <person name="Holt S."/>
            <person name="Cochrane G."/>
            <person name="Meng A."/>
            <person name="Brown T."/>
            <person name="Cohen L."/>
        </authorList>
    </citation>
    <scope>NUCLEOTIDE SEQUENCE</scope>
    <source>
        <strain evidence="3">CCMP 410</strain>
    </source>
</reference>
<organism evidence="3">
    <name type="scientific">Grammatophora oceanica</name>
    <dbReference type="NCBI Taxonomy" id="210454"/>
    <lineage>
        <taxon>Eukaryota</taxon>
        <taxon>Sar</taxon>
        <taxon>Stramenopiles</taxon>
        <taxon>Ochrophyta</taxon>
        <taxon>Bacillariophyta</taxon>
        <taxon>Fragilariophyceae</taxon>
        <taxon>Fragilariophycidae</taxon>
        <taxon>Rhabdonematales</taxon>
        <taxon>Grammatophoraceae</taxon>
        <taxon>Grammatophora</taxon>
    </lineage>
</organism>
<sequence length="197" mass="22027">MKFFKSLAVAVCLFATSALAQEGDDALRDLQIGMEGLREATKNPALLAQLMKDLQDPEMMAEAKKMMDDPNFQKEMKKLSETKDFKESVKKSVDAMKDPSTAARMEAQMEHMVKVGNEKIKTGATAAMEEAMASMANPEVMAEMASMMKDPKFQQQIAGMVKDPSFKNYVSAMEDMMKDPEKKKKVEKISESFRNSV</sequence>
<evidence type="ECO:0000256" key="2">
    <source>
        <dbReference type="SAM" id="SignalP"/>
    </source>
</evidence>